<sequence>MLLIFTLLLDSERSGKVVPRPIIQELPASINLYFTLCVLLSSSVTGPDHSLQGGRRHGIIRFKFTCPCGFLFIGRVPVGR</sequence>
<organism evidence="1 2">
    <name type="scientific">Pseudomonas phage UNO-G1W1</name>
    <dbReference type="NCBI Taxonomy" id="3136609"/>
    <lineage>
        <taxon>Viruses</taxon>
        <taxon>Duplodnaviria</taxon>
        <taxon>Heunggongvirae</taxon>
        <taxon>Uroviricota</taxon>
        <taxon>Caudoviricetes</taxon>
        <taxon>Vandenendeviridae</taxon>
        <taxon>Gorskivirinae</taxon>
        <taxon>Omahavirus</taxon>
        <taxon>Omahavirus UNOG1W1</taxon>
    </lineage>
</organism>
<name>A0AAX4QM54_9CAUD</name>
<keyword evidence="2" id="KW-1185">Reference proteome</keyword>
<proteinExistence type="predicted"/>
<protein>
    <submittedName>
        <fullName evidence="1">Uncharacterized protein</fullName>
    </submittedName>
</protein>
<evidence type="ECO:0000313" key="2">
    <source>
        <dbReference type="Proteomes" id="UP001447006"/>
    </source>
</evidence>
<dbReference type="EMBL" id="PP551948">
    <property type="protein sequence ID" value="XAI98140.1"/>
    <property type="molecule type" value="Genomic_DNA"/>
</dbReference>
<gene>
    <name evidence="1" type="ORF">ISREJYDI_CDS0081</name>
</gene>
<reference evidence="1 2" key="1">
    <citation type="submission" date="2024-03" db="EMBL/GenBank/DDBJ databases">
        <title>Complete Genome Sequence of a Pseudomonas fluorescens Bacteriophage UNO-G1W1 isolated from freshwater ice in Nebraska.</title>
        <authorList>
            <person name="Neville A.J."/>
            <person name="Schulze T.T."/>
            <person name="Davis P.H."/>
        </authorList>
    </citation>
    <scope>NUCLEOTIDE SEQUENCE [LARGE SCALE GENOMIC DNA]</scope>
</reference>
<dbReference type="Proteomes" id="UP001447006">
    <property type="component" value="Segment"/>
</dbReference>
<evidence type="ECO:0000313" key="1">
    <source>
        <dbReference type="EMBL" id="XAI98140.1"/>
    </source>
</evidence>
<accession>A0AAX4QM54</accession>